<protein>
    <recommendedName>
        <fullName evidence="6">Ribonuclease VapC</fullName>
        <shortName evidence="6">RNase VapC</shortName>
        <ecNumber evidence="6">3.1.-.-</ecNumber>
    </recommendedName>
    <alternativeName>
        <fullName evidence="6">Toxin VapC</fullName>
    </alternativeName>
</protein>
<dbReference type="InterPro" id="IPR029060">
    <property type="entry name" value="PIN-like_dom_sf"/>
</dbReference>
<feature type="binding site" evidence="6">
    <location>
        <position position="108"/>
    </location>
    <ligand>
        <name>Mg(2+)</name>
        <dbReference type="ChEBI" id="CHEBI:18420"/>
    </ligand>
</feature>
<comment type="caution">
    <text evidence="8">The sequence shown here is derived from an EMBL/GenBank/DDBJ whole genome shotgun (WGS) entry which is preliminary data.</text>
</comment>
<keyword evidence="1 6" id="KW-1277">Toxin-antitoxin system</keyword>
<evidence type="ECO:0000256" key="1">
    <source>
        <dbReference type="ARBA" id="ARBA00022649"/>
    </source>
</evidence>
<dbReference type="SUPFAM" id="SSF88723">
    <property type="entry name" value="PIN domain-like"/>
    <property type="match status" value="1"/>
</dbReference>
<proteinExistence type="inferred from homology"/>
<dbReference type="EMBL" id="JAXAVX010000021">
    <property type="protein sequence ID" value="MDX8153817.1"/>
    <property type="molecule type" value="Genomic_DNA"/>
</dbReference>
<name>A0ABU4VPN4_9ACTN</name>
<comment type="cofactor">
    <cofactor evidence="6">
        <name>Mg(2+)</name>
        <dbReference type="ChEBI" id="CHEBI:18420"/>
    </cofactor>
</comment>
<evidence type="ECO:0000313" key="9">
    <source>
        <dbReference type="Proteomes" id="UP001277761"/>
    </source>
</evidence>
<keyword evidence="2 6" id="KW-0540">Nuclease</keyword>
<gene>
    <name evidence="6" type="primary">vapC</name>
    <name evidence="8" type="ORF">SK069_19625</name>
</gene>
<dbReference type="Gene3D" id="3.40.50.1010">
    <property type="entry name" value="5'-nuclease"/>
    <property type="match status" value="1"/>
</dbReference>
<comment type="similarity">
    <text evidence="6">Belongs to the PINc/VapC protein family.</text>
</comment>
<evidence type="ECO:0000256" key="3">
    <source>
        <dbReference type="ARBA" id="ARBA00022723"/>
    </source>
</evidence>
<reference evidence="8 9" key="1">
    <citation type="submission" date="2023-11" db="EMBL/GenBank/DDBJ databases">
        <authorList>
            <person name="Xu M."/>
            <person name="Jiang T."/>
        </authorList>
    </citation>
    <scope>NUCLEOTIDE SEQUENCE [LARGE SCALE GENOMIC DNA]</scope>
    <source>
        <strain evidence="8 9">SD</strain>
    </source>
</reference>
<evidence type="ECO:0000256" key="6">
    <source>
        <dbReference type="HAMAP-Rule" id="MF_00265"/>
    </source>
</evidence>
<keyword evidence="6" id="KW-0800">Toxin</keyword>
<dbReference type="RefSeq" id="WP_319955966.1">
    <property type="nucleotide sequence ID" value="NZ_JAXAVX010000021.1"/>
</dbReference>
<dbReference type="CDD" id="cd18678">
    <property type="entry name" value="PIN_MtVapC25_VapC33-like"/>
    <property type="match status" value="1"/>
</dbReference>
<dbReference type="Pfam" id="PF01850">
    <property type="entry name" value="PIN"/>
    <property type="match status" value="1"/>
</dbReference>
<evidence type="ECO:0000256" key="2">
    <source>
        <dbReference type="ARBA" id="ARBA00022722"/>
    </source>
</evidence>
<dbReference type="EC" id="3.1.-.-" evidence="6"/>
<dbReference type="InterPro" id="IPR022907">
    <property type="entry name" value="VapC_family"/>
</dbReference>
<dbReference type="HAMAP" id="MF_00265">
    <property type="entry name" value="VapC_Nob1"/>
    <property type="match status" value="1"/>
</dbReference>
<dbReference type="NCBIfam" id="TIGR00028">
    <property type="entry name" value="Mtu_PIN_fam"/>
    <property type="match status" value="1"/>
</dbReference>
<keyword evidence="5 6" id="KW-0460">Magnesium</keyword>
<accession>A0ABU4VPN4</accession>
<feature type="binding site" evidence="6">
    <location>
        <position position="5"/>
    </location>
    <ligand>
        <name>Mg(2+)</name>
        <dbReference type="ChEBI" id="CHEBI:18420"/>
    </ligand>
</feature>
<evidence type="ECO:0000256" key="5">
    <source>
        <dbReference type="ARBA" id="ARBA00022842"/>
    </source>
</evidence>
<dbReference type="InterPro" id="IPR006226">
    <property type="entry name" value="Mtu_PIN"/>
</dbReference>
<sequence>MKLLDVNVVLAAYRDDHPQFPAARPWLEGLLDDGEPFAVPDLVAGSFLRIATNRRIFVRPTPVAEAFEYLAALRGQPRHLLLGPGRRHLELLRELCDAYDAAGDLVADAQLAAIALEHGGEVVSFDRDFARFERVRWTRPG</sequence>
<dbReference type="InterPro" id="IPR002716">
    <property type="entry name" value="PIN_dom"/>
</dbReference>
<feature type="domain" description="PIN" evidence="7">
    <location>
        <begin position="3"/>
        <end position="133"/>
    </location>
</feature>
<evidence type="ECO:0000259" key="7">
    <source>
        <dbReference type="Pfam" id="PF01850"/>
    </source>
</evidence>
<keyword evidence="9" id="KW-1185">Reference proteome</keyword>
<evidence type="ECO:0000256" key="4">
    <source>
        <dbReference type="ARBA" id="ARBA00022801"/>
    </source>
</evidence>
<keyword evidence="4 6" id="KW-0378">Hydrolase</keyword>
<evidence type="ECO:0000313" key="8">
    <source>
        <dbReference type="EMBL" id="MDX8153817.1"/>
    </source>
</evidence>
<organism evidence="8 9">
    <name type="scientific">Patulibacter brassicae</name>
    <dbReference type="NCBI Taxonomy" id="1705717"/>
    <lineage>
        <taxon>Bacteria</taxon>
        <taxon>Bacillati</taxon>
        <taxon>Actinomycetota</taxon>
        <taxon>Thermoleophilia</taxon>
        <taxon>Solirubrobacterales</taxon>
        <taxon>Patulibacteraceae</taxon>
        <taxon>Patulibacter</taxon>
    </lineage>
</organism>
<dbReference type="Proteomes" id="UP001277761">
    <property type="component" value="Unassembled WGS sequence"/>
</dbReference>
<keyword evidence="3 6" id="KW-0479">Metal-binding</keyword>
<comment type="function">
    <text evidence="6">Toxic component of a toxin-antitoxin (TA) system. An RNase.</text>
</comment>